<comment type="caution">
    <text evidence="5">The sequence shown here is derived from an EMBL/GenBank/DDBJ whole genome shotgun (WGS) entry which is preliminary data.</text>
</comment>
<dbReference type="RefSeq" id="WP_188992552.1">
    <property type="nucleotide sequence ID" value="NZ_BMHP01000002.1"/>
</dbReference>
<comment type="similarity">
    <text evidence="1">Belongs to the Mg-chelatase subunits D/I family. ComM subfamily.</text>
</comment>
<evidence type="ECO:0000256" key="2">
    <source>
        <dbReference type="ARBA" id="ARBA00022741"/>
    </source>
</evidence>
<accession>A0A916YZC5</accession>
<dbReference type="Pfam" id="PF01078">
    <property type="entry name" value="Mg_chelatase"/>
    <property type="match status" value="1"/>
</dbReference>
<evidence type="ECO:0000259" key="4">
    <source>
        <dbReference type="SMART" id="SM00382"/>
    </source>
</evidence>
<gene>
    <name evidence="5" type="ORF">GCM10010911_27840</name>
</gene>
<dbReference type="AlphaFoldDB" id="A0A916YZC5"/>
<dbReference type="InterPro" id="IPR027417">
    <property type="entry name" value="P-loop_NTPase"/>
</dbReference>
<dbReference type="InterPro" id="IPR045006">
    <property type="entry name" value="CHLI-like"/>
</dbReference>
<reference evidence="5" key="1">
    <citation type="journal article" date="2014" name="Int. J. Syst. Evol. Microbiol.">
        <title>Complete genome sequence of Corynebacterium casei LMG S-19264T (=DSM 44701T), isolated from a smear-ripened cheese.</title>
        <authorList>
            <consortium name="US DOE Joint Genome Institute (JGI-PGF)"/>
            <person name="Walter F."/>
            <person name="Albersmeier A."/>
            <person name="Kalinowski J."/>
            <person name="Ruckert C."/>
        </authorList>
    </citation>
    <scope>NUCLEOTIDE SEQUENCE</scope>
    <source>
        <strain evidence="5">CGMCC 1.15178</strain>
    </source>
</reference>
<sequence>MYGSMFSASVYGVEGRLITVEVDIANGLPQVNVVGLPDPAVRESIERVRAAVKNCGFKFPMERITVNLAPADLRKEGTAFDLAIAAGILSASGQLPSELYQGTLILGELSLSGEIRPVPGVLAMVEQARTKGLGRVLLPLSNAAEAACLEGLELFAISHLKELSVSGASGELPHNWEALRYDADTAHQSRRQQAGAGDQVFAQGDYGDVLGQHHAKRALLIAAVGQHNVLLSGPPGTGKTMLARRLPGIMPPLEESEALQVTKIYSAAGKLGSRGPALIMERPFRTPHHTISAAGLIGGGSIPRPGEVTLAHHGVLFLDELPEFTRSALEVLRQPLEDREVTIARSRAVFRFPARFLLAASMNPCACGYYGHETDDQRCLCSHLQITRYRTKISGPLLDRIDMHIEVPRPSSSEGLTRGMNSLQMRAIVLDACARRRQRMEGLLPINDLAGESLRQAVALTGEAGQMLKLAFDTLGVSLRAHDRILKLARTISDIEQSDLVQAEHIAEAIGYRSLDRNLQIL</sequence>
<dbReference type="EMBL" id="BMHP01000002">
    <property type="protein sequence ID" value="GGD68509.1"/>
    <property type="molecule type" value="Genomic_DNA"/>
</dbReference>
<feature type="domain" description="AAA+ ATPase" evidence="4">
    <location>
        <begin position="225"/>
        <end position="411"/>
    </location>
</feature>
<dbReference type="SMART" id="SM00382">
    <property type="entry name" value="AAA"/>
    <property type="match status" value="1"/>
</dbReference>
<dbReference type="InterPro" id="IPR000523">
    <property type="entry name" value="Mg_chelatse_chII-like_cat_dom"/>
</dbReference>
<keyword evidence="6" id="KW-1185">Reference proteome</keyword>
<keyword evidence="2" id="KW-0547">Nucleotide-binding</keyword>
<dbReference type="NCBIfam" id="TIGR00368">
    <property type="entry name" value="YifB family Mg chelatase-like AAA ATPase"/>
    <property type="match status" value="1"/>
</dbReference>
<dbReference type="InterPro" id="IPR014721">
    <property type="entry name" value="Ribsml_uS5_D2-typ_fold_subgr"/>
</dbReference>
<dbReference type="Pfam" id="PF13335">
    <property type="entry name" value="Mg_chelatase_C"/>
    <property type="match status" value="1"/>
</dbReference>
<keyword evidence="3" id="KW-0067">ATP-binding</keyword>
<dbReference type="InterPro" id="IPR001208">
    <property type="entry name" value="MCM_dom"/>
</dbReference>
<dbReference type="InterPro" id="IPR004482">
    <property type="entry name" value="Mg_chelat-rel"/>
</dbReference>
<dbReference type="InterPro" id="IPR020568">
    <property type="entry name" value="Ribosomal_Su5_D2-typ_SF"/>
</dbReference>
<evidence type="ECO:0000313" key="5">
    <source>
        <dbReference type="EMBL" id="GGD68509.1"/>
    </source>
</evidence>
<reference evidence="5" key="2">
    <citation type="submission" date="2020-09" db="EMBL/GenBank/DDBJ databases">
        <authorList>
            <person name="Sun Q."/>
            <person name="Zhou Y."/>
        </authorList>
    </citation>
    <scope>NUCLEOTIDE SEQUENCE</scope>
    <source>
        <strain evidence="5">CGMCC 1.15178</strain>
    </source>
</reference>
<evidence type="ECO:0000256" key="1">
    <source>
        <dbReference type="ARBA" id="ARBA00006354"/>
    </source>
</evidence>
<proteinExistence type="inferred from homology"/>
<dbReference type="PRINTS" id="PR01657">
    <property type="entry name" value="MCMFAMILY"/>
</dbReference>
<protein>
    <submittedName>
        <fullName evidence="5">Magnesium chelatase</fullName>
    </submittedName>
</protein>
<evidence type="ECO:0000256" key="3">
    <source>
        <dbReference type="ARBA" id="ARBA00022840"/>
    </source>
</evidence>
<dbReference type="GO" id="GO:0003677">
    <property type="term" value="F:DNA binding"/>
    <property type="evidence" value="ECO:0007669"/>
    <property type="project" value="InterPro"/>
</dbReference>
<dbReference type="PANTHER" id="PTHR32039">
    <property type="entry name" value="MAGNESIUM-CHELATASE SUBUNIT CHLI"/>
    <property type="match status" value="1"/>
</dbReference>
<dbReference type="InterPro" id="IPR025158">
    <property type="entry name" value="Mg_chelat-rel_C"/>
</dbReference>
<dbReference type="Pfam" id="PF13541">
    <property type="entry name" value="ChlI"/>
    <property type="match status" value="1"/>
</dbReference>
<dbReference type="Proteomes" id="UP000612456">
    <property type="component" value="Unassembled WGS sequence"/>
</dbReference>
<evidence type="ECO:0000313" key="6">
    <source>
        <dbReference type="Proteomes" id="UP000612456"/>
    </source>
</evidence>
<dbReference type="PANTHER" id="PTHR32039:SF7">
    <property type="entry name" value="COMPETENCE PROTEIN COMM"/>
    <property type="match status" value="1"/>
</dbReference>
<dbReference type="Gene3D" id="3.40.50.300">
    <property type="entry name" value="P-loop containing nucleotide triphosphate hydrolases"/>
    <property type="match status" value="1"/>
</dbReference>
<dbReference type="Gene3D" id="3.30.230.10">
    <property type="match status" value="1"/>
</dbReference>
<name>A0A916YZC5_9BACL</name>
<dbReference type="GO" id="GO:0005524">
    <property type="term" value="F:ATP binding"/>
    <property type="evidence" value="ECO:0007669"/>
    <property type="project" value="UniProtKB-KW"/>
</dbReference>
<dbReference type="InterPro" id="IPR003593">
    <property type="entry name" value="AAA+_ATPase"/>
</dbReference>
<dbReference type="SUPFAM" id="SSF52540">
    <property type="entry name" value="P-loop containing nucleoside triphosphate hydrolases"/>
    <property type="match status" value="1"/>
</dbReference>
<organism evidence="5 6">
    <name type="scientific">Paenibacillus nasutitermitis</name>
    <dbReference type="NCBI Taxonomy" id="1652958"/>
    <lineage>
        <taxon>Bacteria</taxon>
        <taxon>Bacillati</taxon>
        <taxon>Bacillota</taxon>
        <taxon>Bacilli</taxon>
        <taxon>Bacillales</taxon>
        <taxon>Paenibacillaceae</taxon>
        <taxon>Paenibacillus</taxon>
    </lineage>
</organism>
<dbReference type="SUPFAM" id="SSF54211">
    <property type="entry name" value="Ribosomal protein S5 domain 2-like"/>
    <property type="match status" value="1"/>
</dbReference>